<organism evidence="1">
    <name type="scientific">Sulfurovum sp. enrichment culture clone C5</name>
    <dbReference type="NCBI Taxonomy" id="497650"/>
    <lineage>
        <taxon>Bacteria</taxon>
        <taxon>Pseudomonadati</taxon>
        <taxon>Campylobacterota</taxon>
        <taxon>Epsilonproteobacteria</taxon>
        <taxon>Campylobacterales</taxon>
        <taxon>Sulfurovaceae</taxon>
        <taxon>Sulfurovum</taxon>
        <taxon>environmental samples</taxon>
    </lineage>
</organism>
<name>A0A0S4XMQ5_9BACT</name>
<reference evidence="1" key="1">
    <citation type="submission" date="2015-11" db="EMBL/GenBank/DDBJ databases">
        <authorList>
            <person name="Zhang Y."/>
            <person name="Guo Z."/>
        </authorList>
    </citation>
    <scope>NUCLEOTIDE SEQUENCE</scope>
    <source>
        <strain evidence="1">BN30871</strain>
    </source>
</reference>
<gene>
    <name evidence="1" type="ORF">BN3087_390018</name>
</gene>
<evidence type="ECO:0000313" key="1">
    <source>
        <dbReference type="EMBL" id="CUV65567.1"/>
    </source>
</evidence>
<accession>A0A0S4XMQ5</accession>
<protein>
    <submittedName>
        <fullName evidence="1">Uncharacterized protein</fullName>
    </submittedName>
</protein>
<sequence length="70" mass="8020">MNIDFIESKINEILQELENEAISCVTNQNFDKKTTNLKLKPLVSSKQILINALESIKMADRLSREGLEKK</sequence>
<dbReference type="EMBL" id="FAXN01000039">
    <property type="protein sequence ID" value="CUV65567.1"/>
    <property type="molecule type" value="Genomic_DNA"/>
</dbReference>
<dbReference type="AlphaFoldDB" id="A0A0S4XMQ5"/>
<proteinExistence type="predicted"/>